<keyword evidence="2" id="KW-0238">DNA-binding</keyword>
<dbReference type="Pfam" id="PF13377">
    <property type="entry name" value="Peripla_BP_3"/>
    <property type="match status" value="1"/>
</dbReference>
<dbReference type="InterPro" id="IPR046335">
    <property type="entry name" value="LacI/GalR-like_sensor"/>
</dbReference>
<dbReference type="InterPro" id="IPR028082">
    <property type="entry name" value="Peripla_BP_I"/>
</dbReference>
<dbReference type="OrthoDB" id="3258243at2"/>
<reference evidence="5 6" key="1">
    <citation type="submission" date="2019-07" db="EMBL/GenBank/DDBJ databases">
        <title>Microlunatus dokdonensis sp. nov. isolated from the rhizospheric soil of the wild plant Elymus tsukushiensis.</title>
        <authorList>
            <person name="Ghim S.-Y."/>
            <person name="Hwang Y.-J."/>
            <person name="Son J.-S."/>
            <person name="Shin J.-H."/>
        </authorList>
    </citation>
    <scope>NUCLEOTIDE SEQUENCE [LARGE SCALE GENOMIC DNA]</scope>
    <source>
        <strain evidence="5 6">KUDC0627</strain>
    </source>
</reference>
<name>A0A516Q442_9ACTN</name>
<dbReference type="Proteomes" id="UP000319263">
    <property type="component" value="Chromosome"/>
</dbReference>
<evidence type="ECO:0000256" key="2">
    <source>
        <dbReference type="ARBA" id="ARBA00023125"/>
    </source>
</evidence>
<dbReference type="RefSeq" id="WP_143988116.1">
    <property type="nucleotide sequence ID" value="NZ_CP041692.1"/>
</dbReference>
<evidence type="ECO:0000313" key="5">
    <source>
        <dbReference type="EMBL" id="QDP98174.1"/>
    </source>
</evidence>
<sequence length="337" mass="35426">MAPDRATPTIHDVAAAAEVSPATVSRALSRPQLVAEATVQRVLLAAGKLGYSPSPQARWLHTGKSNALTLVLPDITNPFFFDLIRGAQHEAAGAGYTQVLVDTEESADQERDQLIAARNASDGAVLGGSRLPGAALGELAAKFPLVLVNRQARGVPSVVIDTLPALTEAVDLLFRLGHRRIGYLGGPESAWFEPRRWQAIRTAAVDHGMSCRRLGSQPPTRAAGEAAAAEVAVTEETAVITYNDLQALGLLHGLEELGVSVPDQVSIVGCDDIFGADLTKPALTTVSGAAEQAGELATRALVDRLRTGEAPRRVNQVVPAKLIIRNSTGPSSVARRG</sequence>
<feature type="domain" description="HTH lacI-type" evidence="4">
    <location>
        <begin position="8"/>
        <end position="62"/>
    </location>
</feature>
<dbReference type="InterPro" id="IPR010982">
    <property type="entry name" value="Lambda_DNA-bd_dom_sf"/>
</dbReference>
<dbReference type="SUPFAM" id="SSF53822">
    <property type="entry name" value="Periplasmic binding protein-like I"/>
    <property type="match status" value="1"/>
</dbReference>
<dbReference type="CDD" id="cd06267">
    <property type="entry name" value="PBP1_LacI_sugar_binding-like"/>
    <property type="match status" value="1"/>
</dbReference>
<accession>A0A516Q442</accession>
<dbReference type="GO" id="GO:0000976">
    <property type="term" value="F:transcription cis-regulatory region binding"/>
    <property type="evidence" value="ECO:0007669"/>
    <property type="project" value="TreeGrafter"/>
</dbReference>
<dbReference type="SUPFAM" id="SSF47413">
    <property type="entry name" value="lambda repressor-like DNA-binding domains"/>
    <property type="match status" value="1"/>
</dbReference>
<dbReference type="Gene3D" id="1.10.260.40">
    <property type="entry name" value="lambda repressor-like DNA-binding domains"/>
    <property type="match status" value="1"/>
</dbReference>
<dbReference type="Pfam" id="PF00356">
    <property type="entry name" value="LacI"/>
    <property type="match status" value="1"/>
</dbReference>
<proteinExistence type="predicted"/>
<dbReference type="EMBL" id="CP041692">
    <property type="protein sequence ID" value="QDP98174.1"/>
    <property type="molecule type" value="Genomic_DNA"/>
</dbReference>
<dbReference type="PANTHER" id="PTHR30146">
    <property type="entry name" value="LACI-RELATED TRANSCRIPTIONAL REPRESSOR"/>
    <property type="match status" value="1"/>
</dbReference>
<dbReference type="InterPro" id="IPR000843">
    <property type="entry name" value="HTH_LacI"/>
</dbReference>
<dbReference type="GO" id="GO:0003700">
    <property type="term" value="F:DNA-binding transcription factor activity"/>
    <property type="evidence" value="ECO:0007669"/>
    <property type="project" value="TreeGrafter"/>
</dbReference>
<evidence type="ECO:0000256" key="3">
    <source>
        <dbReference type="ARBA" id="ARBA00023163"/>
    </source>
</evidence>
<dbReference type="PANTHER" id="PTHR30146:SF138">
    <property type="entry name" value="TRANSCRIPTIONAL REGULATORY PROTEIN"/>
    <property type="match status" value="1"/>
</dbReference>
<dbReference type="KEGG" id="mik:FOE78_21750"/>
<gene>
    <name evidence="5" type="ORF">FOE78_21750</name>
</gene>
<protein>
    <submittedName>
        <fullName evidence="5">LacI family transcriptional regulator</fullName>
    </submittedName>
</protein>
<dbReference type="PROSITE" id="PS50932">
    <property type="entry name" value="HTH_LACI_2"/>
    <property type="match status" value="1"/>
</dbReference>
<dbReference type="CDD" id="cd01392">
    <property type="entry name" value="HTH_LacI"/>
    <property type="match status" value="1"/>
</dbReference>
<evidence type="ECO:0000256" key="1">
    <source>
        <dbReference type="ARBA" id="ARBA00023015"/>
    </source>
</evidence>
<dbReference type="AlphaFoldDB" id="A0A516Q442"/>
<dbReference type="Gene3D" id="3.40.50.2300">
    <property type="match status" value="2"/>
</dbReference>
<dbReference type="PROSITE" id="PS00356">
    <property type="entry name" value="HTH_LACI_1"/>
    <property type="match status" value="1"/>
</dbReference>
<keyword evidence="1" id="KW-0805">Transcription regulation</keyword>
<keyword evidence="6" id="KW-1185">Reference proteome</keyword>
<dbReference type="SMART" id="SM00354">
    <property type="entry name" value="HTH_LACI"/>
    <property type="match status" value="1"/>
</dbReference>
<evidence type="ECO:0000259" key="4">
    <source>
        <dbReference type="PROSITE" id="PS50932"/>
    </source>
</evidence>
<evidence type="ECO:0000313" key="6">
    <source>
        <dbReference type="Proteomes" id="UP000319263"/>
    </source>
</evidence>
<keyword evidence="3" id="KW-0804">Transcription</keyword>
<organism evidence="5 6">
    <name type="scientific">Microlunatus elymi</name>
    <dbReference type="NCBI Taxonomy" id="2596828"/>
    <lineage>
        <taxon>Bacteria</taxon>
        <taxon>Bacillati</taxon>
        <taxon>Actinomycetota</taxon>
        <taxon>Actinomycetes</taxon>
        <taxon>Propionibacteriales</taxon>
        <taxon>Propionibacteriaceae</taxon>
        <taxon>Microlunatus</taxon>
    </lineage>
</organism>